<dbReference type="GO" id="GO:0004650">
    <property type="term" value="F:polygalacturonase activity"/>
    <property type="evidence" value="ECO:0007669"/>
    <property type="project" value="InterPro"/>
</dbReference>
<feature type="chain" id="PRO_5040501950" evidence="10">
    <location>
        <begin position="18"/>
        <end position="442"/>
    </location>
</feature>
<evidence type="ECO:0000256" key="9">
    <source>
        <dbReference type="RuleBase" id="RU361169"/>
    </source>
</evidence>
<keyword evidence="7 9" id="KW-0326">Glycosidase</keyword>
<dbReference type="AlphaFoldDB" id="A0A9Q9EFE5"/>
<dbReference type="Proteomes" id="UP001056384">
    <property type="component" value="Chromosome 2"/>
</dbReference>
<keyword evidence="6" id="KW-0325">Glycoprotein</keyword>
<dbReference type="OrthoDB" id="3684889at2759"/>
<evidence type="ECO:0000256" key="7">
    <source>
        <dbReference type="ARBA" id="ARBA00023295"/>
    </source>
</evidence>
<dbReference type="InterPro" id="IPR012334">
    <property type="entry name" value="Pectin_lyas_fold"/>
</dbReference>
<dbReference type="EMBL" id="CP099419">
    <property type="protein sequence ID" value="USW48870.1"/>
    <property type="molecule type" value="Genomic_DNA"/>
</dbReference>
<keyword evidence="8" id="KW-0961">Cell wall biogenesis/degradation</keyword>
<sequence length="442" mass="47801">MKLTIAACLLQILPALSIPTSPPSYEQEAELRCVIEPAGKNDSAPAILEAFQECGHNNGAKRGRIVFKNETYHVKSVMNTTGLRNVDIDLHGTLLWDTNISYWLNHSLPVGYQNQSSAWLFGGESVNWNGFGYGTLDGNGQVWYDFIDGTNNYPGRPHSITITGTKDSYFEGIRFVQSQMWTMTIIHSENVLLEDIYINSTDTSQAVGFDFSSLNGTCAHSDSRPMEPILSTPITSLSGAGLSTTGTTRFSAKANSTNILIEDCDFYTGLGVAIGSIGQYDDVFERIENITARNITINHMRYGVYIKTWTGISTGYAPNGGGGGLGYAANMTFEDFKLKNASGIFAITQCTSYNSASGNCGTSEFNIRDLTLKNWSGTSTSDVIGEMQCSATAPCTGFTIEGMGGIVDTVNGTLPSQYLCDSVVDPFGFNCTGAPYGENPRK</sequence>
<evidence type="ECO:0000313" key="11">
    <source>
        <dbReference type="EMBL" id="USW48870.1"/>
    </source>
</evidence>
<keyword evidence="12" id="KW-1185">Reference proteome</keyword>
<comment type="subcellular location">
    <subcellularLocation>
        <location evidence="1">Secreted</location>
    </subcellularLocation>
</comment>
<dbReference type="GO" id="GO:0005975">
    <property type="term" value="P:carbohydrate metabolic process"/>
    <property type="evidence" value="ECO:0007669"/>
    <property type="project" value="InterPro"/>
</dbReference>
<dbReference type="InterPro" id="IPR011050">
    <property type="entry name" value="Pectin_lyase_fold/virulence"/>
</dbReference>
<proteinExistence type="inferred from homology"/>
<accession>A0A9Q9EFE5</accession>
<reference evidence="11" key="1">
    <citation type="submission" date="2022-06" db="EMBL/GenBank/DDBJ databases">
        <title>Complete genome sequences of two strains of the flax pathogen Septoria linicola.</title>
        <authorList>
            <person name="Lapalu N."/>
            <person name="Simon A."/>
            <person name="Demenou B."/>
            <person name="Paumier D."/>
            <person name="Guillot M.-P."/>
            <person name="Gout L."/>
            <person name="Valade R."/>
        </authorList>
    </citation>
    <scope>NUCLEOTIDE SEQUENCE</scope>
    <source>
        <strain evidence="11">SE15195</strain>
    </source>
</reference>
<evidence type="ECO:0000256" key="10">
    <source>
        <dbReference type="SAM" id="SignalP"/>
    </source>
</evidence>
<organism evidence="11 12">
    <name type="scientific">Septoria linicola</name>
    <dbReference type="NCBI Taxonomy" id="215465"/>
    <lineage>
        <taxon>Eukaryota</taxon>
        <taxon>Fungi</taxon>
        <taxon>Dikarya</taxon>
        <taxon>Ascomycota</taxon>
        <taxon>Pezizomycotina</taxon>
        <taxon>Dothideomycetes</taxon>
        <taxon>Dothideomycetidae</taxon>
        <taxon>Mycosphaerellales</taxon>
        <taxon>Mycosphaerellaceae</taxon>
        <taxon>Septoria</taxon>
    </lineage>
</organism>
<dbReference type="GO" id="GO:0016829">
    <property type="term" value="F:lyase activity"/>
    <property type="evidence" value="ECO:0007669"/>
    <property type="project" value="UniProtKB-KW"/>
</dbReference>
<evidence type="ECO:0000256" key="8">
    <source>
        <dbReference type="ARBA" id="ARBA00023316"/>
    </source>
</evidence>
<dbReference type="Pfam" id="PF00295">
    <property type="entry name" value="Glyco_hydro_28"/>
    <property type="match status" value="1"/>
</dbReference>
<keyword evidence="3" id="KW-0964">Secreted</keyword>
<name>A0A9Q9EFE5_9PEZI</name>
<dbReference type="PANTHER" id="PTHR31736:SF8">
    <property type="entry name" value="PUTATIVE (AFU_ORTHOLOGUE AFUA_7G06410)-RELATED"/>
    <property type="match status" value="1"/>
</dbReference>
<evidence type="ECO:0000256" key="5">
    <source>
        <dbReference type="ARBA" id="ARBA00022801"/>
    </source>
</evidence>
<dbReference type="GO" id="GO:0071555">
    <property type="term" value="P:cell wall organization"/>
    <property type="evidence" value="ECO:0007669"/>
    <property type="project" value="UniProtKB-KW"/>
</dbReference>
<evidence type="ECO:0000256" key="6">
    <source>
        <dbReference type="ARBA" id="ARBA00023180"/>
    </source>
</evidence>
<keyword evidence="11" id="KW-0456">Lyase</keyword>
<comment type="similarity">
    <text evidence="2 9">Belongs to the glycosyl hydrolase 28 family.</text>
</comment>
<dbReference type="InterPro" id="IPR000743">
    <property type="entry name" value="Glyco_hydro_28"/>
</dbReference>
<dbReference type="Gene3D" id="2.160.20.10">
    <property type="entry name" value="Single-stranded right-handed beta-helix, Pectin lyase-like"/>
    <property type="match status" value="1"/>
</dbReference>
<protein>
    <submittedName>
        <fullName evidence="11">Glycoside hydrolase, family 28, pectin lyase/virulence factor</fullName>
    </submittedName>
</protein>
<dbReference type="PANTHER" id="PTHR31736">
    <property type="match status" value="1"/>
</dbReference>
<feature type="signal peptide" evidence="10">
    <location>
        <begin position="1"/>
        <end position="17"/>
    </location>
</feature>
<evidence type="ECO:0000256" key="3">
    <source>
        <dbReference type="ARBA" id="ARBA00022525"/>
    </source>
</evidence>
<evidence type="ECO:0000313" key="12">
    <source>
        <dbReference type="Proteomes" id="UP001056384"/>
    </source>
</evidence>
<evidence type="ECO:0000256" key="4">
    <source>
        <dbReference type="ARBA" id="ARBA00022729"/>
    </source>
</evidence>
<keyword evidence="4 10" id="KW-0732">Signal</keyword>
<dbReference type="GO" id="GO:0005576">
    <property type="term" value="C:extracellular region"/>
    <property type="evidence" value="ECO:0007669"/>
    <property type="project" value="UniProtKB-SubCell"/>
</dbReference>
<evidence type="ECO:0000256" key="2">
    <source>
        <dbReference type="ARBA" id="ARBA00008834"/>
    </source>
</evidence>
<gene>
    <name evidence="11" type="ORF">Slin15195_G021890</name>
</gene>
<evidence type="ECO:0000256" key="1">
    <source>
        <dbReference type="ARBA" id="ARBA00004613"/>
    </source>
</evidence>
<dbReference type="SUPFAM" id="SSF51126">
    <property type="entry name" value="Pectin lyase-like"/>
    <property type="match status" value="1"/>
</dbReference>
<keyword evidence="5 9" id="KW-0378">Hydrolase</keyword>